<reference evidence="11 12" key="2">
    <citation type="submission" date="2018-11" db="EMBL/GenBank/DDBJ databases">
        <authorList>
            <consortium name="Pathogen Informatics"/>
        </authorList>
    </citation>
    <scope>NUCLEOTIDE SEQUENCE [LARGE SCALE GENOMIC DNA]</scope>
</reference>
<dbReference type="GO" id="GO:0003723">
    <property type="term" value="F:RNA binding"/>
    <property type="evidence" value="ECO:0007669"/>
    <property type="project" value="UniProtKB-UniRule"/>
</dbReference>
<dbReference type="PANTHER" id="PTHR12887">
    <property type="entry name" value="NANOS PROTEIN"/>
    <property type="match status" value="1"/>
</dbReference>
<dbReference type="EMBL" id="UYRS01018365">
    <property type="protein sequence ID" value="VDK33861.1"/>
    <property type="molecule type" value="Genomic_DNA"/>
</dbReference>
<evidence type="ECO:0000259" key="10">
    <source>
        <dbReference type="PROSITE" id="PS51522"/>
    </source>
</evidence>
<comment type="subcellular location">
    <subcellularLocation>
        <location evidence="1">Cytoplasm</location>
    </subcellularLocation>
</comment>
<evidence type="ECO:0000256" key="7">
    <source>
        <dbReference type="ARBA" id="ARBA00022884"/>
    </source>
</evidence>
<feature type="region of interest" description="Disordered" evidence="9">
    <location>
        <begin position="190"/>
        <end position="209"/>
    </location>
</feature>
<accession>A0A0R3W3Z6</accession>
<evidence type="ECO:0000313" key="13">
    <source>
        <dbReference type="WBParaSite" id="TASK_0000469701-mRNA-1"/>
    </source>
</evidence>
<evidence type="ECO:0000256" key="2">
    <source>
        <dbReference type="ARBA" id="ARBA00022490"/>
    </source>
</evidence>
<evidence type="ECO:0000256" key="8">
    <source>
        <dbReference type="PROSITE-ProRule" id="PRU00855"/>
    </source>
</evidence>
<dbReference type="InterPro" id="IPR038129">
    <property type="entry name" value="Nanos_sf"/>
</dbReference>
<dbReference type="WBParaSite" id="TASK_0000469701-mRNA-1">
    <property type="protein sequence ID" value="TASK_0000469701-mRNA-1"/>
    <property type="gene ID" value="TASK_0000469701"/>
</dbReference>
<evidence type="ECO:0000256" key="5">
    <source>
        <dbReference type="ARBA" id="ARBA00022833"/>
    </source>
</evidence>
<keyword evidence="3" id="KW-0479">Metal-binding</keyword>
<dbReference type="OrthoDB" id="10010129at2759"/>
<evidence type="ECO:0000256" key="4">
    <source>
        <dbReference type="ARBA" id="ARBA00022771"/>
    </source>
</evidence>
<dbReference type="STRING" id="60517.A0A0R3W3Z6"/>
<dbReference type="InterPro" id="IPR024161">
    <property type="entry name" value="Znf_nanos-typ"/>
</dbReference>
<evidence type="ECO:0000256" key="9">
    <source>
        <dbReference type="SAM" id="MobiDB-lite"/>
    </source>
</evidence>
<evidence type="ECO:0000256" key="3">
    <source>
        <dbReference type="ARBA" id="ARBA00022723"/>
    </source>
</evidence>
<name>A0A0R3W3Z6_TAEAS</name>
<feature type="domain" description="Nanos-type" evidence="10">
    <location>
        <begin position="99"/>
        <end position="153"/>
    </location>
</feature>
<keyword evidence="7 8" id="KW-0694">RNA-binding</keyword>
<organism evidence="13">
    <name type="scientific">Taenia asiatica</name>
    <name type="common">Asian tapeworm</name>
    <dbReference type="NCBI Taxonomy" id="60517"/>
    <lineage>
        <taxon>Eukaryota</taxon>
        <taxon>Metazoa</taxon>
        <taxon>Spiralia</taxon>
        <taxon>Lophotrochozoa</taxon>
        <taxon>Platyhelminthes</taxon>
        <taxon>Cestoda</taxon>
        <taxon>Eucestoda</taxon>
        <taxon>Cyclophyllidea</taxon>
        <taxon>Taeniidae</taxon>
        <taxon>Taenia</taxon>
    </lineage>
</organism>
<dbReference type="Gene3D" id="4.10.60.30">
    <property type="entry name" value="Nanos, RNA-binding domain"/>
    <property type="match status" value="1"/>
</dbReference>
<dbReference type="AlphaFoldDB" id="A0A0R3W3Z6"/>
<dbReference type="GO" id="GO:0008270">
    <property type="term" value="F:zinc ion binding"/>
    <property type="evidence" value="ECO:0007669"/>
    <property type="project" value="UniProtKB-KW"/>
</dbReference>
<keyword evidence="6 8" id="KW-0810">Translation regulation</keyword>
<dbReference type="Proteomes" id="UP000282613">
    <property type="component" value="Unassembled WGS sequence"/>
</dbReference>
<keyword evidence="2" id="KW-0963">Cytoplasm</keyword>
<evidence type="ECO:0000313" key="12">
    <source>
        <dbReference type="Proteomes" id="UP000282613"/>
    </source>
</evidence>
<comment type="similarity">
    <text evidence="8">Belongs to the nanos family.</text>
</comment>
<dbReference type="Pfam" id="PF05741">
    <property type="entry name" value="zf-nanos"/>
    <property type="match status" value="1"/>
</dbReference>
<evidence type="ECO:0000313" key="11">
    <source>
        <dbReference type="EMBL" id="VDK33861.1"/>
    </source>
</evidence>
<keyword evidence="4 8" id="KW-0863">Zinc-finger</keyword>
<gene>
    <name evidence="11" type="ORF">TASK_LOCUS4698</name>
</gene>
<keyword evidence="12" id="KW-1185">Reference proteome</keyword>
<dbReference type="InterPro" id="IPR008705">
    <property type="entry name" value="Nanos/Xcar2"/>
</dbReference>
<evidence type="ECO:0000256" key="6">
    <source>
        <dbReference type="ARBA" id="ARBA00022845"/>
    </source>
</evidence>
<keyword evidence="5" id="KW-0862">Zinc</keyword>
<reference evidence="13" key="1">
    <citation type="submission" date="2017-02" db="UniProtKB">
        <authorList>
            <consortium name="WormBaseParasite"/>
        </authorList>
    </citation>
    <scope>IDENTIFICATION</scope>
</reference>
<sequence>MPVGPLLWGASPASQSVSPDNNRASQALWQLGNTFSQQNQGHGERYSLAVEQINRWRDLIKSYYEQGIPMTNPLLCRLVNFLGQLVLLIRHLGEANMDLCVFCRNNNETFEMYTSHKVKDRAGRVVCPVLRRFVCPLCSATGDYAHTIRYCPLSGQNAAAAAASASFGMRLPTNVTTTVHHRRLEATATATSLDSGASRRVNNDNNNDGEERLIDQLMLETRRNFSLN</sequence>
<proteinExistence type="inferred from homology"/>
<dbReference type="GO" id="GO:0005737">
    <property type="term" value="C:cytoplasm"/>
    <property type="evidence" value="ECO:0007669"/>
    <property type="project" value="UniProtKB-SubCell"/>
</dbReference>
<dbReference type="PROSITE" id="PS51522">
    <property type="entry name" value="ZF_NANOS"/>
    <property type="match status" value="1"/>
</dbReference>
<dbReference type="FunFam" id="4.10.60.30:FF:000001">
    <property type="entry name" value="nanos homolog 3"/>
    <property type="match status" value="1"/>
</dbReference>
<evidence type="ECO:0000256" key="1">
    <source>
        <dbReference type="ARBA" id="ARBA00004496"/>
    </source>
</evidence>
<dbReference type="GO" id="GO:0006417">
    <property type="term" value="P:regulation of translation"/>
    <property type="evidence" value="ECO:0007669"/>
    <property type="project" value="UniProtKB-UniRule"/>
</dbReference>
<protein>
    <submittedName>
        <fullName evidence="13">Nanos-type domain-containing protein</fullName>
    </submittedName>
</protein>